<evidence type="ECO:0000256" key="4">
    <source>
        <dbReference type="ARBA" id="ARBA00023082"/>
    </source>
</evidence>
<dbReference type="GO" id="GO:0000428">
    <property type="term" value="C:DNA-directed RNA polymerase complex"/>
    <property type="evidence" value="ECO:0007669"/>
    <property type="project" value="UniProtKB-KW"/>
</dbReference>
<dbReference type="SUPFAM" id="SSF88659">
    <property type="entry name" value="Sigma3 and sigma4 domains of RNA polymerase sigma factors"/>
    <property type="match status" value="1"/>
</dbReference>
<keyword evidence="3" id="KW-0805">Transcription regulation</keyword>
<sequence>MNGELNDDGPIDDRLNGDGPAGDALTDDGPAGGRGHSQGERGHSTGGRGHSKEELARRFDADRGHLRAVAYRMLGSLSEAEDAVQEAWFKLSRADVSAVENLSGWLTTVVGRVCLDMLRSRGSRREDPLEYFVPDPVVTVLDATNPEHTAELTESVGLALLVVLETLSPAERLAFVLHDMFAVSFDEIARIVDRTPAATRQLASRARRRVQDATPAPGPDARRQREIADAFLAAANGGDFEGLLAVLDPDVVLRADGGKVLAAASKVVRGAEAVIAQALMYAKFRQAALPVTANGSPAFVAVVDGRPSVLMSFTIAGDRIVGLEILADPERLAALGLSDEDLARATF</sequence>
<dbReference type="AlphaFoldDB" id="A0A4Y3RX35"/>
<dbReference type="Gene3D" id="3.10.450.50">
    <property type="match status" value="1"/>
</dbReference>
<dbReference type="NCBIfam" id="TIGR02937">
    <property type="entry name" value="sigma70-ECF"/>
    <property type="match status" value="1"/>
</dbReference>
<accession>A0A4Y3RX35</accession>
<feature type="compositionally biased region" description="Acidic residues" evidence="6">
    <location>
        <begin position="1"/>
        <end position="10"/>
    </location>
</feature>
<dbReference type="InterPro" id="IPR052704">
    <property type="entry name" value="ECF_Sigma-70_Domain"/>
</dbReference>
<dbReference type="InterPro" id="IPR036388">
    <property type="entry name" value="WH-like_DNA-bd_sf"/>
</dbReference>
<dbReference type="Gene3D" id="1.10.10.10">
    <property type="entry name" value="Winged helix-like DNA-binding domain superfamily/Winged helix DNA-binding domain"/>
    <property type="match status" value="1"/>
</dbReference>
<dbReference type="InterPro" id="IPR013324">
    <property type="entry name" value="RNA_pol_sigma_r3/r4-like"/>
</dbReference>
<dbReference type="SUPFAM" id="SSF88946">
    <property type="entry name" value="Sigma2 domain of RNA polymerase sigma factors"/>
    <property type="match status" value="1"/>
</dbReference>
<gene>
    <name evidence="9" type="primary">rpoE_7</name>
    <name evidence="9" type="ORF">SGA01_69720</name>
</gene>
<evidence type="ECO:0000259" key="8">
    <source>
        <dbReference type="Pfam" id="PF08281"/>
    </source>
</evidence>
<comment type="subunit">
    <text evidence="2">Interacts transiently with the RNA polymerase catalytic core formed by RpoA, RpoB, RpoC and RpoZ (2 alpha, 1 beta, 1 beta' and 1 omega subunit) to form the RNA polymerase holoenzyme that can initiate transcription.</text>
</comment>
<feature type="region of interest" description="Disordered" evidence="6">
    <location>
        <begin position="1"/>
        <end position="53"/>
    </location>
</feature>
<dbReference type="GO" id="GO:0016987">
    <property type="term" value="F:sigma factor activity"/>
    <property type="evidence" value="ECO:0007669"/>
    <property type="project" value="UniProtKB-KW"/>
</dbReference>
<dbReference type="PANTHER" id="PTHR30173">
    <property type="entry name" value="SIGMA 19 FACTOR"/>
    <property type="match status" value="1"/>
</dbReference>
<dbReference type="InterPro" id="IPR013249">
    <property type="entry name" value="RNA_pol_sigma70_r4_t2"/>
</dbReference>
<evidence type="ECO:0000313" key="9">
    <source>
        <dbReference type="EMBL" id="GEB61367.1"/>
    </source>
</evidence>
<reference evidence="9 10" key="1">
    <citation type="submission" date="2019-06" db="EMBL/GenBank/DDBJ databases">
        <title>Whole genome shotgun sequence of Streptomyces gardneri NBRC 12865.</title>
        <authorList>
            <person name="Hosoyama A."/>
            <person name="Uohara A."/>
            <person name="Ohji S."/>
            <person name="Ichikawa N."/>
        </authorList>
    </citation>
    <scope>NUCLEOTIDE SEQUENCE [LARGE SCALE GENOMIC DNA]</scope>
    <source>
        <strain evidence="9 10">NBRC 12865</strain>
    </source>
</reference>
<dbReference type="InterPro" id="IPR007627">
    <property type="entry name" value="RNA_pol_sigma70_r2"/>
</dbReference>
<dbReference type="Pfam" id="PF08281">
    <property type="entry name" value="Sigma70_r4_2"/>
    <property type="match status" value="1"/>
</dbReference>
<keyword evidence="4" id="KW-0731">Sigma factor</keyword>
<dbReference type="EMBL" id="BJMN01000055">
    <property type="protein sequence ID" value="GEB61367.1"/>
    <property type="molecule type" value="Genomic_DNA"/>
</dbReference>
<dbReference type="Proteomes" id="UP000315226">
    <property type="component" value="Unassembled WGS sequence"/>
</dbReference>
<dbReference type="GO" id="GO:0006352">
    <property type="term" value="P:DNA-templated transcription initiation"/>
    <property type="evidence" value="ECO:0007669"/>
    <property type="project" value="InterPro"/>
</dbReference>
<feature type="domain" description="RNA polymerase sigma factor 70 region 4 type 2" evidence="8">
    <location>
        <begin position="159"/>
        <end position="209"/>
    </location>
</feature>
<dbReference type="InterPro" id="IPR013325">
    <property type="entry name" value="RNA_pol_sigma_r2"/>
</dbReference>
<name>A0A4Y3RX35_9ACTN</name>
<evidence type="ECO:0000259" key="7">
    <source>
        <dbReference type="Pfam" id="PF04542"/>
    </source>
</evidence>
<dbReference type="SUPFAM" id="SSF54427">
    <property type="entry name" value="NTF2-like"/>
    <property type="match status" value="1"/>
</dbReference>
<evidence type="ECO:0000256" key="5">
    <source>
        <dbReference type="ARBA" id="ARBA00023163"/>
    </source>
</evidence>
<dbReference type="InterPro" id="IPR014284">
    <property type="entry name" value="RNA_pol_sigma-70_dom"/>
</dbReference>
<keyword evidence="5" id="KW-0804">Transcription</keyword>
<evidence type="ECO:0000256" key="1">
    <source>
        <dbReference type="ARBA" id="ARBA00010641"/>
    </source>
</evidence>
<feature type="region of interest" description="Disordered" evidence="6">
    <location>
        <begin position="202"/>
        <end position="221"/>
    </location>
</feature>
<dbReference type="PANTHER" id="PTHR30173:SF43">
    <property type="entry name" value="ECF RNA POLYMERASE SIGMA FACTOR SIGI-RELATED"/>
    <property type="match status" value="1"/>
</dbReference>
<dbReference type="Pfam" id="PF04542">
    <property type="entry name" value="Sigma70_r2"/>
    <property type="match status" value="1"/>
</dbReference>
<evidence type="ECO:0000256" key="6">
    <source>
        <dbReference type="SAM" id="MobiDB-lite"/>
    </source>
</evidence>
<comment type="similarity">
    <text evidence="1">Belongs to the sigma-70 factor family. ECF subfamily.</text>
</comment>
<evidence type="ECO:0000256" key="2">
    <source>
        <dbReference type="ARBA" id="ARBA00011344"/>
    </source>
</evidence>
<evidence type="ECO:0000313" key="10">
    <source>
        <dbReference type="Proteomes" id="UP000315226"/>
    </source>
</evidence>
<dbReference type="GO" id="GO:0003677">
    <property type="term" value="F:DNA binding"/>
    <property type="evidence" value="ECO:0007669"/>
    <property type="project" value="InterPro"/>
</dbReference>
<keyword evidence="9" id="KW-0240">DNA-directed RNA polymerase</keyword>
<dbReference type="InterPro" id="IPR032710">
    <property type="entry name" value="NTF2-like_dom_sf"/>
</dbReference>
<feature type="domain" description="RNA polymerase sigma-70 region 2" evidence="7">
    <location>
        <begin position="63"/>
        <end position="122"/>
    </location>
</feature>
<comment type="caution">
    <text evidence="9">The sequence shown here is derived from an EMBL/GenBank/DDBJ whole genome shotgun (WGS) entry which is preliminary data.</text>
</comment>
<organism evidence="9 10">
    <name type="scientific">Streptomyces gardneri</name>
    <dbReference type="NCBI Taxonomy" id="66892"/>
    <lineage>
        <taxon>Bacteria</taxon>
        <taxon>Bacillati</taxon>
        <taxon>Actinomycetota</taxon>
        <taxon>Actinomycetes</taxon>
        <taxon>Kitasatosporales</taxon>
        <taxon>Streptomycetaceae</taxon>
        <taxon>Streptomyces</taxon>
    </lineage>
</organism>
<proteinExistence type="inferred from homology"/>
<keyword evidence="10" id="KW-1185">Reference proteome</keyword>
<dbReference type="Gene3D" id="1.10.1740.10">
    <property type="match status" value="1"/>
</dbReference>
<evidence type="ECO:0000256" key="3">
    <source>
        <dbReference type="ARBA" id="ARBA00023015"/>
    </source>
</evidence>
<protein>
    <submittedName>
        <fullName evidence="9">DNA-directed RNA polymerase sigma-70 factor</fullName>
    </submittedName>
</protein>